<evidence type="ECO:0000313" key="2">
    <source>
        <dbReference type="Proteomes" id="UP001170379"/>
    </source>
</evidence>
<evidence type="ECO:0000313" key="1">
    <source>
        <dbReference type="EMBL" id="MDJ1372782.1"/>
    </source>
</evidence>
<accession>A0ABT7CC96</accession>
<sequence length="120" mass="11510">MADYIPKFPAGAVVTLTTSADVTGGHVVELSAAGTVAHAAADSAKVVGVAARDSKSGEQVAVFVGKGTVHRLVASAAIAAGAKVITATGGKVATIGAGTNTVGLALTAATNADDVIEVLV</sequence>
<reference evidence="1" key="2">
    <citation type="journal article" date="2022" name="Sci. Rep.">
        <title>In silico prediction of the enzymes involved in the degradation of the herbicide molinate by Gulosibacter molinativorax ON4T.</title>
        <authorList>
            <person name="Lopes A.R."/>
            <person name="Bunin E."/>
            <person name="Viana A.T."/>
            <person name="Froufe H."/>
            <person name="Munoz-Merida A."/>
            <person name="Pinho D."/>
            <person name="Figueiredo J."/>
            <person name="Barroso C."/>
            <person name="Vaz-Moreira I."/>
            <person name="Bellanger X."/>
            <person name="Egas C."/>
            <person name="Nunes O.C."/>
        </authorList>
    </citation>
    <scope>NUCLEOTIDE SEQUENCE</scope>
    <source>
        <strain evidence="1">ON4</strain>
    </source>
</reference>
<organism evidence="1 2">
    <name type="scientific">Gulosibacter molinativorax</name>
    <dbReference type="NCBI Taxonomy" id="256821"/>
    <lineage>
        <taxon>Bacteria</taxon>
        <taxon>Bacillati</taxon>
        <taxon>Actinomycetota</taxon>
        <taxon>Actinomycetes</taxon>
        <taxon>Micrococcales</taxon>
        <taxon>Microbacteriaceae</taxon>
        <taxon>Gulosibacter</taxon>
    </lineage>
</organism>
<dbReference type="InterPro" id="IPR011231">
    <property type="entry name" value="Phage_VT1-Sakai_H0018"/>
</dbReference>
<dbReference type="EMBL" id="PXVD01000053">
    <property type="protein sequence ID" value="MDJ1372782.1"/>
    <property type="molecule type" value="Genomic_DNA"/>
</dbReference>
<comment type="caution">
    <text evidence="1">The sequence shown here is derived from an EMBL/GenBank/DDBJ whole genome shotgun (WGS) entry which is preliminary data.</text>
</comment>
<dbReference type="RefSeq" id="WP_265415372.1">
    <property type="nucleotide sequence ID" value="NZ_CP028426.1"/>
</dbReference>
<gene>
    <name evidence="1" type="ORF">C7K25_15710</name>
</gene>
<name>A0ABT7CC96_9MICO</name>
<protein>
    <submittedName>
        <fullName evidence="1">DUF2190 domain-containing protein</fullName>
    </submittedName>
</protein>
<reference evidence="1" key="1">
    <citation type="submission" date="2018-03" db="EMBL/GenBank/DDBJ databases">
        <authorList>
            <person name="Nunes O.C."/>
            <person name="Lopes A.R."/>
            <person name="Froufe H."/>
            <person name="Munoz-Merida A."/>
            <person name="Barroso C."/>
            <person name="Egas C."/>
        </authorList>
    </citation>
    <scope>NUCLEOTIDE SEQUENCE</scope>
    <source>
        <strain evidence="1">ON4</strain>
    </source>
</reference>
<proteinExistence type="predicted"/>
<keyword evidence="2" id="KW-1185">Reference proteome</keyword>
<dbReference type="Proteomes" id="UP001170379">
    <property type="component" value="Unassembled WGS sequence"/>
</dbReference>
<dbReference type="Pfam" id="PF09956">
    <property type="entry name" value="Phage_cement_2"/>
    <property type="match status" value="1"/>
</dbReference>